<evidence type="ECO:0000256" key="1">
    <source>
        <dbReference type="ARBA" id="ARBA00007787"/>
    </source>
</evidence>
<proteinExistence type="inferred from homology"/>
<feature type="domain" description="Glutaredoxin" evidence="8">
    <location>
        <begin position="7"/>
        <end position="66"/>
    </location>
</feature>
<evidence type="ECO:0000313" key="9">
    <source>
        <dbReference type="EMBL" id="MDX8149987.1"/>
    </source>
</evidence>
<dbReference type="Proteomes" id="UP001277761">
    <property type="component" value="Unassembled WGS sequence"/>
</dbReference>
<dbReference type="InterPro" id="IPR051548">
    <property type="entry name" value="Grx-like_ET"/>
</dbReference>
<keyword evidence="3 7" id="KW-0249">Electron transport</keyword>
<keyword evidence="5 7" id="KW-0676">Redox-active center</keyword>
<dbReference type="PRINTS" id="PR00160">
    <property type="entry name" value="GLUTAREDOXIN"/>
</dbReference>
<keyword evidence="7" id="KW-0963">Cytoplasm</keyword>
<dbReference type="EMBL" id="JAXAVX010000001">
    <property type="protein sequence ID" value="MDX8149987.1"/>
    <property type="molecule type" value="Genomic_DNA"/>
</dbReference>
<evidence type="ECO:0000256" key="3">
    <source>
        <dbReference type="ARBA" id="ARBA00022982"/>
    </source>
</evidence>
<dbReference type="PANTHER" id="PTHR34386:SF1">
    <property type="entry name" value="GLUTAREDOXIN-LIKE PROTEIN NRDH"/>
    <property type="match status" value="1"/>
</dbReference>
<dbReference type="Pfam" id="PF00462">
    <property type="entry name" value="Glutaredoxin"/>
    <property type="match status" value="1"/>
</dbReference>
<evidence type="ECO:0000256" key="4">
    <source>
        <dbReference type="ARBA" id="ARBA00023157"/>
    </source>
</evidence>
<dbReference type="InterPro" id="IPR011900">
    <property type="entry name" value="GRX_bact"/>
</dbReference>
<reference evidence="9 10" key="1">
    <citation type="submission" date="2023-11" db="EMBL/GenBank/DDBJ databases">
        <authorList>
            <person name="Xu M."/>
            <person name="Jiang T."/>
        </authorList>
    </citation>
    <scope>NUCLEOTIDE SEQUENCE [LARGE SCALE GENOMIC DNA]</scope>
    <source>
        <strain evidence="9 10">SD</strain>
    </source>
</reference>
<organism evidence="9 10">
    <name type="scientific">Patulibacter brassicae</name>
    <dbReference type="NCBI Taxonomy" id="1705717"/>
    <lineage>
        <taxon>Bacteria</taxon>
        <taxon>Bacillati</taxon>
        <taxon>Actinomycetota</taxon>
        <taxon>Thermoleophilia</taxon>
        <taxon>Solirubrobacterales</taxon>
        <taxon>Patulibacteraceae</taxon>
        <taxon>Patulibacter</taxon>
    </lineage>
</organism>
<gene>
    <name evidence="9" type="primary">grxC</name>
    <name evidence="9" type="ORF">SK069_00135</name>
</gene>
<dbReference type="InterPro" id="IPR011767">
    <property type="entry name" value="GLR_AS"/>
</dbReference>
<comment type="similarity">
    <text evidence="6">Belongs to the ArsC family.</text>
</comment>
<dbReference type="SUPFAM" id="SSF52833">
    <property type="entry name" value="Thioredoxin-like"/>
    <property type="match status" value="1"/>
</dbReference>
<evidence type="ECO:0000313" key="10">
    <source>
        <dbReference type="Proteomes" id="UP001277761"/>
    </source>
</evidence>
<comment type="caution">
    <text evidence="9">The sequence shown here is derived from an EMBL/GenBank/DDBJ whole genome shotgun (WGS) entry which is preliminary data.</text>
</comment>
<evidence type="ECO:0000256" key="6">
    <source>
        <dbReference type="PROSITE-ProRule" id="PRU01282"/>
    </source>
</evidence>
<dbReference type="RefSeq" id="WP_319952140.1">
    <property type="nucleotide sequence ID" value="NZ_JAXAVX010000001.1"/>
</dbReference>
<protein>
    <recommendedName>
        <fullName evidence="7">Glutaredoxin</fullName>
    </recommendedName>
</protein>
<sequence>MSASAPITVYTTNACPYCSRAKSLLQSRGLEYEEINLGRDPETRIELSKRTGMMTFPQILVGETVVGGFDELAAADRSGKLQELVGA</sequence>
<dbReference type="PROSITE" id="PS00195">
    <property type="entry name" value="GLUTAREDOXIN_1"/>
    <property type="match status" value="1"/>
</dbReference>
<dbReference type="Gene3D" id="3.40.30.10">
    <property type="entry name" value="Glutaredoxin"/>
    <property type="match status" value="1"/>
</dbReference>
<dbReference type="NCBIfam" id="TIGR02181">
    <property type="entry name" value="GRX_bact"/>
    <property type="match status" value="1"/>
</dbReference>
<dbReference type="PROSITE" id="PS51353">
    <property type="entry name" value="ARSC"/>
    <property type="match status" value="1"/>
</dbReference>
<evidence type="ECO:0000259" key="8">
    <source>
        <dbReference type="Pfam" id="PF00462"/>
    </source>
</evidence>
<comment type="similarity">
    <text evidence="1 7">Belongs to the glutaredoxin family.</text>
</comment>
<evidence type="ECO:0000256" key="2">
    <source>
        <dbReference type="ARBA" id="ARBA00022448"/>
    </source>
</evidence>
<dbReference type="InterPro" id="IPR002109">
    <property type="entry name" value="Glutaredoxin"/>
</dbReference>
<comment type="function">
    <text evidence="7">Has a glutathione-disulfide oxidoreductase activity in the presence of NADPH and glutathione reductase. Reduces low molecular weight disulfides and proteins.</text>
</comment>
<keyword evidence="2 7" id="KW-0813">Transport</keyword>
<dbReference type="InterPro" id="IPR036249">
    <property type="entry name" value="Thioredoxin-like_sf"/>
</dbReference>
<evidence type="ECO:0000256" key="5">
    <source>
        <dbReference type="ARBA" id="ARBA00023284"/>
    </source>
</evidence>
<dbReference type="PANTHER" id="PTHR34386">
    <property type="entry name" value="GLUTAREDOXIN"/>
    <property type="match status" value="1"/>
</dbReference>
<dbReference type="InterPro" id="IPR014025">
    <property type="entry name" value="Glutaredoxin_subgr"/>
</dbReference>
<name>A0ABU4VF64_9ACTN</name>
<accession>A0ABU4VF64</accession>
<evidence type="ECO:0000256" key="7">
    <source>
        <dbReference type="RuleBase" id="RU364065"/>
    </source>
</evidence>
<dbReference type="InterPro" id="IPR006660">
    <property type="entry name" value="Arsenate_reductase-like"/>
</dbReference>
<keyword evidence="4" id="KW-1015">Disulfide bond</keyword>
<keyword evidence="10" id="KW-1185">Reference proteome</keyword>
<dbReference type="PROSITE" id="PS51354">
    <property type="entry name" value="GLUTAREDOXIN_2"/>
    <property type="match status" value="1"/>
</dbReference>